<proteinExistence type="predicted"/>
<dbReference type="EMBL" id="JBHLUK010000055">
    <property type="protein sequence ID" value="MFC0423599.1"/>
    <property type="molecule type" value="Genomic_DNA"/>
</dbReference>
<keyword evidence="5" id="KW-1185">Reference proteome</keyword>
<evidence type="ECO:0000256" key="2">
    <source>
        <dbReference type="ARBA" id="ARBA00022679"/>
    </source>
</evidence>
<dbReference type="InterPro" id="IPR029044">
    <property type="entry name" value="Nucleotide-diphossugar_trans"/>
</dbReference>
<evidence type="ECO:0000256" key="1">
    <source>
        <dbReference type="ARBA" id="ARBA00022676"/>
    </source>
</evidence>
<gene>
    <name evidence="4" type="ORF">ACFFGS_05630</name>
</gene>
<protein>
    <submittedName>
        <fullName evidence="4">Glycosyltransferase family 2 protein</fullName>
    </submittedName>
</protein>
<dbReference type="InterPro" id="IPR001173">
    <property type="entry name" value="Glyco_trans_2-like"/>
</dbReference>
<dbReference type="CDD" id="cd00761">
    <property type="entry name" value="Glyco_tranf_GTA_type"/>
    <property type="match status" value="1"/>
</dbReference>
<dbReference type="Gene3D" id="3.90.550.10">
    <property type="entry name" value="Spore Coat Polysaccharide Biosynthesis Protein SpsA, Chain A"/>
    <property type="match status" value="1"/>
</dbReference>
<evidence type="ECO:0000313" key="4">
    <source>
        <dbReference type="EMBL" id="MFC0423599.1"/>
    </source>
</evidence>
<feature type="domain" description="Glycosyltransferase 2-like" evidence="3">
    <location>
        <begin position="25"/>
        <end position="142"/>
    </location>
</feature>
<keyword evidence="2" id="KW-0808">Transferase</keyword>
<dbReference type="PANTHER" id="PTHR22916">
    <property type="entry name" value="GLYCOSYLTRANSFERASE"/>
    <property type="match status" value="1"/>
</dbReference>
<dbReference type="PANTHER" id="PTHR22916:SF51">
    <property type="entry name" value="GLYCOSYLTRANSFERASE EPSH-RELATED"/>
    <property type="match status" value="1"/>
</dbReference>
<dbReference type="Pfam" id="PF00535">
    <property type="entry name" value="Glycos_transf_2"/>
    <property type="match status" value="1"/>
</dbReference>
<evidence type="ECO:0000313" key="5">
    <source>
        <dbReference type="Proteomes" id="UP001589855"/>
    </source>
</evidence>
<dbReference type="SUPFAM" id="SSF53448">
    <property type="entry name" value="Nucleotide-diphospho-sugar transferases"/>
    <property type="match status" value="1"/>
</dbReference>
<evidence type="ECO:0000259" key="3">
    <source>
        <dbReference type="Pfam" id="PF00535"/>
    </source>
</evidence>
<organism evidence="4 5">
    <name type="scientific">Lactiplantibacillus plajomi</name>
    <dbReference type="NCBI Taxonomy" id="1457217"/>
    <lineage>
        <taxon>Bacteria</taxon>
        <taxon>Bacillati</taxon>
        <taxon>Bacillota</taxon>
        <taxon>Bacilli</taxon>
        <taxon>Lactobacillales</taxon>
        <taxon>Lactobacillaceae</taxon>
        <taxon>Lactiplantibacillus</taxon>
    </lineage>
</organism>
<accession>A0ABV6K2A2</accession>
<dbReference type="Proteomes" id="UP001589855">
    <property type="component" value="Unassembled WGS sequence"/>
</dbReference>
<comment type="caution">
    <text evidence="4">The sequence shown here is derived from an EMBL/GenBank/DDBJ whole genome shotgun (WGS) entry which is preliminary data.</text>
</comment>
<sequence length="260" mass="29677">MIYGYNGGSISFCDGGIRLSAPLFSVVVPAYNQHKFINSCLKSLQNQTVTDFEVFVVDDCSTDDTADQIAAFVARDNRFHLVAHAHNRGVSAARNSGMARAHGQYLCFIDGDDWVDTNFLANFQAAYRDHPGSQLVICDHYGYLSVPSKSKVYNQKQLIDNINFGTVGGFAWNKCFIREIITDHQLKFNETIDFLEDQLFAFQYANYVHQAPYIATKTYHYRWRFRSNLAHFGIPFFVARRKMLKLLKQQPTAVPDDDLK</sequence>
<reference evidence="4 5" key="1">
    <citation type="submission" date="2024-09" db="EMBL/GenBank/DDBJ databases">
        <authorList>
            <person name="Sun Q."/>
            <person name="Mori K."/>
        </authorList>
    </citation>
    <scope>NUCLEOTIDE SEQUENCE [LARGE SCALE GENOMIC DNA]</scope>
    <source>
        <strain evidence="4 5">TBRC 4575</strain>
    </source>
</reference>
<name>A0ABV6K2A2_9LACO</name>
<keyword evidence="1" id="KW-0328">Glycosyltransferase</keyword>